<sequence>MNSASDLAFAHQVVEMISSSVSLPISNTKIESGTFSEINVEDIGSSIVPISEAGACETSSESVPISVAGVQEISTSGSVPTSMAGVQEISTSGSVPTSMAGVQEISTSGSVPISEVGVKEISSESVPISETCDDIATLTADPLFVSFMSVQDKANQVYNLTEECLTPEEVRLKNCITYLSKVRCDEKKRVFTNPGGS</sequence>
<protein>
    <submittedName>
        <fullName evidence="1">Synaptonemal complex central element protein 1</fullName>
    </submittedName>
</protein>
<reference evidence="1" key="2">
    <citation type="submission" date="2023-04" db="EMBL/GenBank/DDBJ databases">
        <authorList>
            <person name="Bu L."/>
            <person name="Lu L."/>
            <person name="Laidemitt M.R."/>
            <person name="Zhang S.M."/>
            <person name="Mutuku M."/>
            <person name="Mkoji G."/>
            <person name="Steinauer M."/>
            <person name="Loker E.S."/>
        </authorList>
    </citation>
    <scope>NUCLEOTIDE SEQUENCE</scope>
    <source>
        <strain evidence="1">KasaAsao</strain>
        <tissue evidence="1">Whole Snail</tissue>
    </source>
</reference>
<keyword evidence="2" id="KW-1185">Reference proteome</keyword>
<gene>
    <name evidence="1" type="ORF">Bpfe_015545</name>
</gene>
<evidence type="ECO:0000313" key="1">
    <source>
        <dbReference type="EMBL" id="KAK0054969.1"/>
    </source>
</evidence>
<dbReference type="AlphaFoldDB" id="A0AAD8BJJ6"/>
<proteinExistence type="predicted"/>
<organism evidence="1 2">
    <name type="scientific">Biomphalaria pfeifferi</name>
    <name type="common">Bloodfluke planorb</name>
    <name type="synonym">Freshwater snail</name>
    <dbReference type="NCBI Taxonomy" id="112525"/>
    <lineage>
        <taxon>Eukaryota</taxon>
        <taxon>Metazoa</taxon>
        <taxon>Spiralia</taxon>
        <taxon>Lophotrochozoa</taxon>
        <taxon>Mollusca</taxon>
        <taxon>Gastropoda</taxon>
        <taxon>Heterobranchia</taxon>
        <taxon>Euthyneura</taxon>
        <taxon>Panpulmonata</taxon>
        <taxon>Hygrophila</taxon>
        <taxon>Lymnaeoidea</taxon>
        <taxon>Planorbidae</taxon>
        <taxon>Biomphalaria</taxon>
    </lineage>
</organism>
<comment type="caution">
    <text evidence="1">The sequence shown here is derived from an EMBL/GenBank/DDBJ whole genome shotgun (WGS) entry which is preliminary data.</text>
</comment>
<accession>A0AAD8BJJ6</accession>
<evidence type="ECO:0000313" key="2">
    <source>
        <dbReference type="Proteomes" id="UP001233172"/>
    </source>
</evidence>
<name>A0AAD8BJJ6_BIOPF</name>
<dbReference type="Proteomes" id="UP001233172">
    <property type="component" value="Unassembled WGS sequence"/>
</dbReference>
<dbReference type="EMBL" id="JASAOG010000073">
    <property type="protein sequence ID" value="KAK0054969.1"/>
    <property type="molecule type" value="Genomic_DNA"/>
</dbReference>
<reference evidence="1" key="1">
    <citation type="journal article" date="2023" name="PLoS Negl. Trop. Dis.">
        <title>A genome sequence for Biomphalaria pfeifferi, the major vector snail for the human-infecting parasite Schistosoma mansoni.</title>
        <authorList>
            <person name="Bu L."/>
            <person name="Lu L."/>
            <person name="Laidemitt M.R."/>
            <person name="Zhang S.M."/>
            <person name="Mutuku M."/>
            <person name="Mkoji G."/>
            <person name="Steinauer M."/>
            <person name="Loker E.S."/>
        </authorList>
    </citation>
    <scope>NUCLEOTIDE SEQUENCE</scope>
    <source>
        <strain evidence="1">KasaAsao</strain>
    </source>
</reference>